<evidence type="ECO:0000256" key="1">
    <source>
        <dbReference type="SAM" id="MobiDB-lite"/>
    </source>
</evidence>
<dbReference type="RefSeq" id="WP_147493437.1">
    <property type="nucleotide sequence ID" value="NZ_CP041659.1"/>
</dbReference>
<dbReference type="PANTHER" id="PTHR12910:SF2">
    <property type="entry name" value="NADH DEHYDROGENASE [UBIQUINONE] 1 ALPHA SUBCOMPLEX SUBUNIT 12"/>
    <property type="match status" value="1"/>
</dbReference>
<sequence length="127" mass="14397">MGWLANAFTWWNGASWGTSIVTRRHGEEVGRDDHGNIYFRHRDDPKRRWVIYDGSNDSSRVPPGWNAWLRGTIEELPSRALPPRRTFEQEPQPNLTGTTAAYRPGGSMAGADARPLSTGDYEAWKPE</sequence>
<evidence type="ECO:0000313" key="3">
    <source>
        <dbReference type="Proteomes" id="UP000321857"/>
    </source>
</evidence>
<dbReference type="PANTHER" id="PTHR12910">
    <property type="entry name" value="NADH-UBIQUINONE OXIDOREDUCTASE SUBUNIT B17.2"/>
    <property type="match status" value="1"/>
</dbReference>
<feature type="compositionally biased region" description="Polar residues" evidence="1">
    <location>
        <begin position="89"/>
        <end position="99"/>
    </location>
</feature>
<feature type="region of interest" description="Disordered" evidence="1">
    <location>
        <begin position="81"/>
        <end position="127"/>
    </location>
</feature>
<name>A0A516IPY0_9SPHN</name>
<proteinExistence type="predicted"/>
<dbReference type="GO" id="GO:0045271">
    <property type="term" value="C:respiratory chain complex I"/>
    <property type="evidence" value="ECO:0007669"/>
    <property type="project" value="InterPro"/>
</dbReference>
<dbReference type="Proteomes" id="UP000321857">
    <property type="component" value="Chromosome"/>
</dbReference>
<accession>A0A516IPY0</accession>
<reference evidence="2 3" key="1">
    <citation type="submission" date="2019-07" db="EMBL/GenBank/DDBJ databases">
        <title>Sphingomonas AE3 Genome sequencing and assembly.</title>
        <authorList>
            <person name="Kim H."/>
        </authorList>
    </citation>
    <scope>NUCLEOTIDE SEQUENCE [LARGE SCALE GENOMIC DNA]</scope>
    <source>
        <strain evidence="2 3">AE3</strain>
    </source>
</reference>
<dbReference type="InterPro" id="IPR007763">
    <property type="entry name" value="NDUFA12"/>
</dbReference>
<dbReference type="AlphaFoldDB" id="A0A516IPY0"/>
<keyword evidence="3" id="KW-1185">Reference proteome</keyword>
<dbReference type="Pfam" id="PF05071">
    <property type="entry name" value="NDUFA12"/>
    <property type="match status" value="1"/>
</dbReference>
<dbReference type="EMBL" id="CP041659">
    <property type="protein sequence ID" value="QDP18978.1"/>
    <property type="molecule type" value="Genomic_DNA"/>
</dbReference>
<gene>
    <name evidence="2" type="ORF">FMM02_02775</name>
</gene>
<organism evidence="2 3">
    <name type="scientific">Sphingomonas xanthus</name>
    <dbReference type="NCBI Taxonomy" id="2594473"/>
    <lineage>
        <taxon>Bacteria</taxon>
        <taxon>Pseudomonadati</taxon>
        <taxon>Pseudomonadota</taxon>
        <taxon>Alphaproteobacteria</taxon>
        <taxon>Sphingomonadales</taxon>
        <taxon>Sphingomonadaceae</taxon>
        <taxon>Sphingomonas</taxon>
    </lineage>
</organism>
<dbReference type="NCBIfam" id="NF006040">
    <property type="entry name" value="PRK08183.1"/>
    <property type="match status" value="1"/>
</dbReference>
<dbReference type="GO" id="GO:0006979">
    <property type="term" value="P:response to oxidative stress"/>
    <property type="evidence" value="ECO:0007669"/>
    <property type="project" value="TreeGrafter"/>
</dbReference>
<evidence type="ECO:0000313" key="2">
    <source>
        <dbReference type="EMBL" id="QDP18978.1"/>
    </source>
</evidence>
<protein>
    <submittedName>
        <fullName evidence="2">NADH:ubiquinone oxidoreductase subunit NDUFA12</fullName>
    </submittedName>
</protein>
<dbReference type="OrthoDB" id="9795340at2"/>
<dbReference type="KEGG" id="sxa:FMM02_02775"/>
<keyword evidence="2" id="KW-0830">Ubiquinone</keyword>